<dbReference type="VEuPathDB" id="FungiDB:BO72DRAFT_224900"/>
<accession>A0A8G1VW43</accession>
<dbReference type="AlphaFoldDB" id="A0A8G1VW43"/>
<keyword evidence="4" id="KW-0256">Endoplasmic reticulum</keyword>
<dbReference type="Pfam" id="PF02450">
    <property type="entry name" value="LCAT"/>
    <property type="match status" value="1"/>
</dbReference>
<dbReference type="PANTHER" id="PTHR48182">
    <property type="entry name" value="PROTEIN SERAC1"/>
    <property type="match status" value="1"/>
</dbReference>
<evidence type="ECO:0000256" key="5">
    <source>
        <dbReference type="ARBA" id="ARBA00023128"/>
    </source>
</evidence>
<name>A0A8G1VW43_9EURO</name>
<dbReference type="InterPro" id="IPR029058">
    <property type="entry name" value="AB_hydrolase_fold"/>
</dbReference>
<dbReference type="SUPFAM" id="SSF53474">
    <property type="entry name" value="alpha/beta-Hydrolases"/>
    <property type="match status" value="1"/>
</dbReference>
<evidence type="ECO:0000256" key="1">
    <source>
        <dbReference type="ARBA" id="ARBA00004173"/>
    </source>
</evidence>
<dbReference type="GO" id="GO:0005783">
    <property type="term" value="C:endoplasmic reticulum"/>
    <property type="evidence" value="ECO:0007669"/>
    <property type="project" value="UniProtKB-SubCell"/>
</dbReference>
<dbReference type="Gene3D" id="3.40.50.1820">
    <property type="entry name" value="alpha/beta hydrolase"/>
    <property type="match status" value="1"/>
</dbReference>
<evidence type="ECO:0000256" key="4">
    <source>
        <dbReference type="ARBA" id="ARBA00022824"/>
    </source>
</evidence>
<sequence>MWLRDLLPQHLPAVRVMIYGYSAQVQGATQATSILEDHAETFRQRLLLFRRFEACQKHPLILIGHSLGGLVIKEFIAKIDESQRSQFSIRSVLFFGVPHHGLVHESLQTMVKGQPSSTIVDQLKPGSPTLRKLDAALCKATVLTHFSIHTFYESQETRTG</sequence>
<dbReference type="GeneID" id="63857138"/>
<dbReference type="InterPro" id="IPR003386">
    <property type="entry name" value="LACT/PDAT_acylTrfase"/>
</dbReference>
<dbReference type="OrthoDB" id="5086500at2759"/>
<keyword evidence="6" id="KW-0472">Membrane</keyword>
<dbReference type="GO" id="GO:0005739">
    <property type="term" value="C:mitochondrion"/>
    <property type="evidence" value="ECO:0007669"/>
    <property type="project" value="UniProtKB-SubCell"/>
</dbReference>
<dbReference type="PANTHER" id="PTHR48182:SF2">
    <property type="entry name" value="PROTEIN SERAC1"/>
    <property type="match status" value="1"/>
</dbReference>
<keyword evidence="8" id="KW-1185">Reference proteome</keyword>
<gene>
    <name evidence="7" type="ORF">BO72DRAFT_224900</name>
</gene>
<evidence type="ECO:0000313" key="7">
    <source>
        <dbReference type="EMBL" id="RAK73816.1"/>
    </source>
</evidence>
<proteinExistence type="predicted"/>
<dbReference type="EMBL" id="KZ824675">
    <property type="protein sequence ID" value="RAK73816.1"/>
    <property type="molecule type" value="Genomic_DNA"/>
</dbReference>
<organism evidence="7 8">
    <name type="scientific">Aspergillus fijiensis CBS 313.89</name>
    <dbReference type="NCBI Taxonomy" id="1448319"/>
    <lineage>
        <taxon>Eukaryota</taxon>
        <taxon>Fungi</taxon>
        <taxon>Dikarya</taxon>
        <taxon>Ascomycota</taxon>
        <taxon>Pezizomycotina</taxon>
        <taxon>Eurotiomycetes</taxon>
        <taxon>Eurotiomycetidae</taxon>
        <taxon>Eurotiales</taxon>
        <taxon>Aspergillaceae</taxon>
        <taxon>Aspergillus</taxon>
    </lineage>
</organism>
<dbReference type="Proteomes" id="UP000249789">
    <property type="component" value="Unassembled WGS sequence"/>
</dbReference>
<dbReference type="RefSeq" id="XP_040797826.1">
    <property type="nucleotide sequence ID" value="XM_040939805.1"/>
</dbReference>
<reference evidence="7 8" key="1">
    <citation type="submission" date="2018-02" db="EMBL/GenBank/DDBJ databases">
        <title>The genomes of Aspergillus section Nigri reveals drivers in fungal speciation.</title>
        <authorList>
            <consortium name="DOE Joint Genome Institute"/>
            <person name="Vesth T.C."/>
            <person name="Nybo J."/>
            <person name="Theobald S."/>
            <person name="Brandl J."/>
            <person name="Frisvad J.C."/>
            <person name="Nielsen K.F."/>
            <person name="Lyhne E.K."/>
            <person name="Kogle M.E."/>
            <person name="Kuo A."/>
            <person name="Riley R."/>
            <person name="Clum A."/>
            <person name="Nolan M."/>
            <person name="Lipzen A."/>
            <person name="Salamov A."/>
            <person name="Henrissat B."/>
            <person name="Wiebenga A."/>
            <person name="De vries R.P."/>
            <person name="Grigoriev I.V."/>
            <person name="Mortensen U.H."/>
            <person name="Andersen M.R."/>
            <person name="Baker S.E."/>
        </authorList>
    </citation>
    <scope>NUCLEOTIDE SEQUENCE [LARGE SCALE GENOMIC DNA]</scope>
    <source>
        <strain evidence="7 8">CBS 313.89</strain>
    </source>
</reference>
<comment type="subcellular location">
    <subcellularLocation>
        <location evidence="2">Endoplasmic reticulum</location>
    </subcellularLocation>
    <subcellularLocation>
        <location evidence="3">Membrane</location>
    </subcellularLocation>
    <subcellularLocation>
        <location evidence="1">Mitochondrion</location>
    </subcellularLocation>
</comment>
<protein>
    <recommendedName>
        <fullName evidence="9">DUF676 domain-containing protein</fullName>
    </recommendedName>
</protein>
<dbReference type="GO" id="GO:0008374">
    <property type="term" value="F:O-acyltransferase activity"/>
    <property type="evidence" value="ECO:0007669"/>
    <property type="project" value="InterPro"/>
</dbReference>
<dbReference type="GO" id="GO:0006629">
    <property type="term" value="P:lipid metabolic process"/>
    <property type="evidence" value="ECO:0007669"/>
    <property type="project" value="InterPro"/>
</dbReference>
<dbReference type="GO" id="GO:0016020">
    <property type="term" value="C:membrane"/>
    <property type="evidence" value="ECO:0007669"/>
    <property type="project" value="UniProtKB-SubCell"/>
</dbReference>
<dbReference type="InterPro" id="IPR052374">
    <property type="entry name" value="SERAC1"/>
</dbReference>
<evidence type="ECO:0000313" key="8">
    <source>
        <dbReference type="Proteomes" id="UP000249789"/>
    </source>
</evidence>
<keyword evidence="5" id="KW-0496">Mitochondrion</keyword>
<evidence type="ECO:0000256" key="6">
    <source>
        <dbReference type="ARBA" id="ARBA00023136"/>
    </source>
</evidence>
<evidence type="ECO:0000256" key="2">
    <source>
        <dbReference type="ARBA" id="ARBA00004240"/>
    </source>
</evidence>
<evidence type="ECO:0008006" key="9">
    <source>
        <dbReference type="Google" id="ProtNLM"/>
    </source>
</evidence>
<evidence type="ECO:0000256" key="3">
    <source>
        <dbReference type="ARBA" id="ARBA00004370"/>
    </source>
</evidence>